<protein>
    <submittedName>
        <fullName evidence="2">Uncharacterized protein</fullName>
    </submittedName>
</protein>
<accession>A0A447GB35</accession>
<dbReference type="EMBL" id="LR130759">
    <property type="protein sequence ID" value="VDM87670.1"/>
    <property type="molecule type" value="Genomic_DNA"/>
</dbReference>
<feature type="region of interest" description="Disordered" evidence="1">
    <location>
        <begin position="32"/>
        <end position="53"/>
    </location>
</feature>
<evidence type="ECO:0000313" key="2">
    <source>
        <dbReference type="EMBL" id="VDM87670.1"/>
    </source>
</evidence>
<organism evidence="2 3">
    <name type="scientific">Mycobacterium basiliense</name>
    <dbReference type="NCBI Taxonomy" id="2094119"/>
    <lineage>
        <taxon>Bacteria</taxon>
        <taxon>Bacillati</taxon>
        <taxon>Actinomycetota</taxon>
        <taxon>Actinomycetes</taxon>
        <taxon>Mycobacteriales</taxon>
        <taxon>Mycobacteriaceae</taxon>
        <taxon>Mycobacterium</taxon>
    </lineage>
</organism>
<dbReference type="KEGG" id="mbai:MB901379_01214"/>
<evidence type="ECO:0000256" key="1">
    <source>
        <dbReference type="SAM" id="MobiDB-lite"/>
    </source>
</evidence>
<keyword evidence="3" id="KW-1185">Reference proteome</keyword>
<gene>
    <name evidence="2" type="ORF">MB901379_01214</name>
</gene>
<reference evidence="3" key="1">
    <citation type="submission" date="2018-02" db="EMBL/GenBank/DDBJ databases">
        <authorList>
            <person name="Seth-Smith MB H."/>
            <person name="Seth-Smith H."/>
        </authorList>
    </citation>
    <scope>NUCLEOTIDE SEQUENCE [LARGE SCALE GENOMIC DNA]</scope>
</reference>
<evidence type="ECO:0000313" key="3">
    <source>
        <dbReference type="Proteomes" id="UP000269998"/>
    </source>
</evidence>
<sequence>MMPYLTIAGMMALVLFPVLLPAIITLMHSVTQPGPARTSAHPPLPVTTGREAR</sequence>
<dbReference type="Proteomes" id="UP000269998">
    <property type="component" value="Chromosome"/>
</dbReference>
<proteinExistence type="predicted"/>
<name>A0A447GB35_9MYCO</name>
<dbReference type="AlphaFoldDB" id="A0A447GB35"/>